<accession>A0A0L0S641</accession>
<proteinExistence type="predicted"/>
<name>A0A0L0S641_ALLM3</name>
<evidence type="ECO:0000313" key="2">
    <source>
        <dbReference type="EMBL" id="KNE57920.1"/>
    </source>
</evidence>
<sequence>MATTAAPRPRRPIRLLSHPALARPAAPCTLPPSPPLSPADLYAAEYSLAVEDRRHPVFRPPSPTGEPRRTSSNLHSRRLWSRQHERSHRRQRLLPRTCRRCTRHAPSRRAGSPSCGGTSTCPLVTLCRHRLFRRGQCRATRVLRGRSTV</sequence>
<feature type="compositionally biased region" description="Basic residues" evidence="1">
    <location>
        <begin position="75"/>
        <end position="91"/>
    </location>
</feature>
<dbReference type="VEuPathDB" id="FungiDB:AMAG_18356"/>
<reference evidence="3" key="2">
    <citation type="submission" date="2009-11" db="EMBL/GenBank/DDBJ databases">
        <title>The Genome Sequence of Allomyces macrogynus strain ATCC 38327.</title>
        <authorList>
            <consortium name="The Broad Institute Genome Sequencing Platform"/>
            <person name="Russ C."/>
            <person name="Cuomo C."/>
            <person name="Shea T."/>
            <person name="Young S.K."/>
            <person name="Zeng Q."/>
            <person name="Koehrsen M."/>
            <person name="Haas B."/>
            <person name="Borodovsky M."/>
            <person name="Guigo R."/>
            <person name="Alvarado L."/>
            <person name="Berlin A."/>
            <person name="Borenstein D."/>
            <person name="Chen Z."/>
            <person name="Engels R."/>
            <person name="Freedman E."/>
            <person name="Gellesch M."/>
            <person name="Goldberg J."/>
            <person name="Griggs A."/>
            <person name="Gujja S."/>
            <person name="Heiman D."/>
            <person name="Hepburn T."/>
            <person name="Howarth C."/>
            <person name="Jen D."/>
            <person name="Larson L."/>
            <person name="Lewis B."/>
            <person name="Mehta T."/>
            <person name="Park D."/>
            <person name="Pearson M."/>
            <person name="Roberts A."/>
            <person name="Saif S."/>
            <person name="Shenoy N."/>
            <person name="Sisk P."/>
            <person name="Stolte C."/>
            <person name="Sykes S."/>
            <person name="Walk T."/>
            <person name="White J."/>
            <person name="Yandava C."/>
            <person name="Burger G."/>
            <person name="Gray M.W."/>
            <person name="Holland P.W.H."/>
            <person name="King N."/>
            <person name="Lang F.B.F."/>
            <person name="Roger A.J."/>
            <person name="Ruiz-Trillo I."/>
            <person name="Lander E."/>
            <person name="Nusbaum C."/>
        </authorList>
    </citation>
    <scope>NUCLEOTIDE SEQUENCE [LARGE SCALE GENOMIC DNA]</scope>
    <source>
        <strain evidence="3">ATCC 38327</strain>
    </source>
</reference>
<evidence type="ECO:0000313" key="3">
    <source>
        <dbReference type="Proteomes" id="UP000054350"/>
    </source>
</evidence>
<dbReference type="EMBL" id="GG745332">
    <property type="protein sequence ID" value="KNE57920.1"/>
    <property type="molecule type" value="Genomic_DNA"/>
</dbReference>
<protein>
    <submittedName>
        <fullName evidence="2">Uncharacterized protein</fullName>
    </submittedName>
</protein>
<dbReference type="AlphaFoldDB" id="A0A0L0S641"/>
<feature type="region of interest" description="Disordered" evidence="1">
    <location>
        <begin position="1"/>
        <end position="34"/>
    </location>
</feature>
<feature type="region of interest" description="Disordered" evidence="1">
    <location>
        <begin position="53"/>
        <end position="91"/>
    </location>
</feature>
<evidence type="ECO:0000256" key="1">
    <source>
        <dbReference type="SAM" id="MobiDB-lite"/>
    </source>
</evidence>
<gene>
    <name evidence="2" type="ORF">AMAG_18356</name>
</gene>
<dbReference type="Proteomes" id="UP000054350">
    <property type="component" value="Unassembled WGS sequence"/>
</dbReference>
<organism evidence="2 3">
    <name type="scientific">Allomyces macrogynus (strain ATCC 38327)</name>
    <name type="common">Allomyces javanicus var. macrogynus</name>
    <dbReference type="NCBI Taxonomy" id="578462"/>
    <lineage>
        <taxon>Eukaryota</taxon>
        <taxon>Fungi</taxon>
        <taxon>Fungi incertae sedis</taxon>
        <taxon>Blastocladiomycota</taxon>
        <taxon>Blastocladiomycetes</taxon>
        <taxon>Blastocladiales</taxon>
        <taxon>Blastocladiaceae</taxon>
        <taxon>Allomyces</taxon>
    </lineage>
</organism>
<reference evidence="2 3" key="1">
    <citation type="submission" date="2009-11" db="EMBL/GenBank/DDBJ databases">
        <title>Annotation of Allomyces macrogynus ATCC 38327.</title>
        <authorList>
            <consortium name="The Broad Institute Genome Sequencing Platform"/>
            <person name="Russ C."/>
            <person name="Cuomo C."/>
            <person name="Burger G."/>
            <person name="Gray M.W."/>
            <person name="Holland P.W.H."/>
            <person name="King N."/>
            <person name="Lang F.B.F."/>
            <person name="Roger A.J."/>
            <person name="Ruiz-Trillo I."/>
            <person name="Young S.K."/>
            <person name="Zeng Q."/>
            <person name="Gargeya S."/>
            <person name="Fitzgerald M."/>
            <person name="Haas B."/>
            <person name="Abouelleil A."/>
            <person name="Alvarado L."/>
            <person name="Arachchi H.M."/>
            <person name="Berlin A."/>
            <person name="Chapman S.B."/>
            <person name="Gearin G."/>
            <person name="Goldberg J."/>
            <person name="Griggs A."/>
            <person name="Gujja S."/>
            <person name="Hansen M."/>
            <person name="Heiman D."/>
            <person name="Howarth C."/>
            <person name="Larimer J."/>
            <person name="Lui A."/>
            <person name="MacDonald P.J.P."/>
            <person name="McCowen C."/>
            <person name="Montmayeur A."/>
            <person name="Murphy C."/>
            <person name="Neiman D."/>
            <person name="Pearson M."/>
            <person name="Priest M."/>
            <person name="Roberts A."/>
            <person name="Saif S."/>
            <person name="Shea T."/>
            <person name="Sisk P."/>
            <person name="Stolte C."/>
            <person name="Sykes S."/>
            <person name="Wortman J."/>
            <person name="Nusbaum C."/>
            <person name="Birren B."/>
        </authorList>
    </citation>
    <scope>NUCLEOTIDE SEQUENCE [LARGE SCALE GENOMIC DNA]</scope>
    <source>
        <strain evidence="2 3">ATCC 38327</strain>
    </source>
</reference>
<keyword evidence="3" id="KW-1185">Reference proteome</keyword>